<sequence>MKVLLRAFLQMLFRTRLTGEREISLEGPSIVLPNHVSFLDAIFLYAYLPGDVCFVVNTAIAQKLGFVLRWVNHVTVDPLNPYSLKKIVGEIKAGKTVVLFPEGRITVTGGLMKIYSGVGFVALKTGAALHPVIFRGPEFSKLSRIKDKVRSRWLPRVTIHVGTRTHLTLSRAGSFRRQKKEISDQLLALLQLNLFEARQQEDAGANLFDKLLDAGLVHGYAKTVAADIGGTVTYKQVIIACYVLGGRLEQALAGEERAGVLLPNSIGHLVALFALFYLGKTPAILNFSAGAENIFNCAETAGISAIVTSRTFVEKGRFEELIARLASRFRIIYLEDVRQEITLADKIGGLVKFLRKERARGKGDVILFTSGSESKPKGVVLSHANILANINQATSVIDYTPRDRMLNALPMFHSFGLTAGTLLPVLGGVEVFLYPTPLHYKIIPEIAYDRNLTLLLGTPTFLAGYARYAHPYDFFSMRLVLAGGEKLKEEVRQVWLDKFGIRILEGYGTTETSPVLCLNTPIMYKAGSVGRFLPGVEWRLAEVPGIEDGGNLLVKGPNVMAGYLLHGKGFVPAPDWYDCGDVVSVDGEGFVSIRARLKRFAKISGEMVSLDAVEKAAERCFGTDRNAAVNVPDAKRGEKIILYTVNTKATRQALREFMSGTRQNMLAMPAEVVIVDQLPLLGSGKTDYVTLKARAQGDTGHGF</sequence>
<dbReference type="PROSITE" id="PS00455">
    <property type="entry name" value="AMP_BINDING"/>
    <property type="match status" value="1"/>
</dbReference>
<dbReference type="InterPro" id="IPR002123">
    <property type="entry name" value="Plipid/glycerol_acylTrfase"/>
</dbReference>
<dbReference type="Gene3D" id="3.30.300.30">
    <property type="match status" value="1"/>
</dbReference>
<gene>
    <name evidence="3" type="ORF">Q4T40_01075</name>
</gene>
<organism evidence="3 4">
    <name type="scientific">Anaeroselena agilis</name>
    <dbReference type="NCBI Taxonomy" id="3063788"/>
    <lineage>
        <taxon>Bacteria</taxon>
        <taxon>Bacillati</taxon>
        <taxon>Bacillota</taxon>
        <taxon>Negativicutes</taxon>
        <taxon>Acetonemataceae</taxon>
        <taxon>Anaeroselena</taxon>
    </lineage>
</organism>
<evidence type="ECO:0000259" key="2">
    <source>
        <dbReference type="SMART" id="SM00563"/>
    </source>
</evidence>
<comment type="caution">
    <text evidence="3">The sequence shown here is derived from an EMBL/GenBank/DDBJ whole genome shotgun (WGS) entry which is preliminary data.</text>
</comment>
<feature type="domain" description="Phospholipid/glycerol acyltransferase" evidence="2">
    <location>
        <begin position="29"/>
        <end position="137"/>
    </location>
</feature>
<dbReference type="InterPro" id="IPR042099">
    <property type="entry name" value="ANL_N_sf"/>
</dbReference>
<dbReference type="InterPro" id="IPR020845">
    <property type="entry name" value="AMP-binding_CS"/>
</dbReference>
<dbReference type="InterPro" id="IPR000873">
    <property type="entry name" value="AMP-dep_synth/lig_dom"/>
</dbReference>
<comment type="similarity">
    <text evidence="1">Belongs to the ATP-dependent AMP-binding enzyme family.</text>
</comment>
<reference evidence="3 4" key="1">
    <citation type="submission" date="2023-07" db="EMBL/GenBank/DDBJ databases">
        <title>The novel representative of Negativicutes class, Anaeroselena agilis gen. nov. sp. nov.</title>
        <authorList>
            <person name="Prokofeva M.I."/>
            <person name="Elcheninov A.G."/>
            <person name="Klyukina A."/>
            <person name="Kublanov I.V."/>
            <person name="Frolov E.N."/>
            <person name="Podosokorskaya O.A."/>
        </authorList>
    </citation>
    <scope>NUCLEOTIDE SEQUENCE [LARGE SCALE GENOMIC DNA]</scope>
    <source>
        <strain evidence="3 4">4137-cl</strain>
    </source>
</reference>
<dbReference type="CDD" id="cd07989">
    <property type="entry name" value="LPLAT_AGPAT-like"/>
    <property type="match status" value="1"/>
</dbReference>
<proteinExistence type="inferred from homology"/>
<dbReference type="PANTHER" id="PTHR43201:SF8">
    <property type="entry name" value="ACYL-COA SYNTHETASE FAMILY MEMBER 3"/>
    <property type="match status" value="1"/>
</dbReference>
<dbReference type="Gene3D" id="3.40.50.12780">
    <property type="entry name" value="N-terminal domain of ligase-like"/>
    <property type="match status" value="1"/>
</dbReference>
<dbReference type="EMBL" id="JAUOZS010000001">
    <property type="protein sequence ID" value="MDT8899841.1"/>
    <property type="molecule type" value="Genomic_DNA"/>
</dbReference>
<dbReference type="Pfam" id="PF01553">
    <property type="entry name" value="Acyltransferase"/>
    <property type="match status" value="1"/>
</dbReference>
<dbReference type="InterPro" id="IPR045851">
    <property type="entry name" value="AMP-bd_C_sf"/>
</dbReference>
<accession>A0ABU3NVI7</accession>
<dbReference type="Proteomes" id="UP001254848">
    <property type="component" value="Unassembled WGS sequence"/>
</dbReference>
<dbReference type="RefSeq" id="WP_413778408.1">
    <property type="nucleotide sequence ID" value="NZ_JAUOZS010000001.1"/>
</dbReference>
<dbReference type="SMART" id="SM00563">
    <property type="entry name" value="PlsC"/>
    <property type="match status" value="1"/>
</dbReference>
<protein>
    <submittedName>
        <fullName evidence="3">AMP-binding protein</fullName>
    </submittedName>
</protein>
<name>A0ABU3NVI7_9FIRM</name>
<dbReference type="SUPFAM" id="SSF69593">
    <property type="entry name" value="Glycerol-3-phosphate (1)-acyltransferase"/>
    <property type="match status" value="1"/>
</dbReference>
<dbReference type="SUPFAM" id="SSF56801">
    <property type="entry name" value="Acetyl-CoA synthetase-like"/>
    <property type="match status" value="1"/>
</dbReference>
<evidence type="ECO:0000313" key="3">
    <source>
        <dbReference type="EMBL" id="MDT8899841.1"/>
    </source>
</evidence>
<evidence type="ECO:0000313" key="4">
    <source>
        <dbReference type="Proteomes" id="UP001254848"/>
    </source>
</evidence>
<keyword evidence="4" id="KW-1185">Reference proteome</keyword>
<dbReference type="Pfam" id="PF00501">
    <property type="entry name" value="AMP-binding"/>
    <property type="match status" value="1"/>
</dbReference>
<dbReference type="PANTHER" id="PTHR43201">
    <property type="entry name" value="ACYL-COA SYNTHETASE"/>
    <property type="match status" value="1"/>
</dbReference>
<evidence type="ECO:0000256" key="1">
    <source>
        <dbReference type="ARBA" id="ARBA00006432"/>
    </source>
</evidence>